<accession>A0AAI9TSJ9</accession>
<keyword evidence="2" id="KW-1185">Reference proteome</keyword>
<dbReference type="Proteomes" id="UP001227192">
    <property type="component" value="Unassembled WGS sequence"/>
</dbReference>
<protein>
    <submittedName>
        <fullName evidence="1">Uncharacterized protein</fullName>
    </submittedName>
</protein>
<comment type="caution">
    <text evidence="1">The sequence shown here is derived from an EMBL/GenBank/DDBJ whole genome shotgun (WGS) entry which is preliminary data.</text>
</comment>
<evidence type="ECO:0000313" key="2">
    <source>
        <dbReference type="Proteomes" id="UP001227192"/>
    </source>
</evidence>
<organism evidence="1 2">
    <name type="scientific">Penicillium thymicola</name>
    <dbReference type="NCBI Taxonomy" id="293382"/>
    <lineage>
        <taxon>Eukaryota</taxon>
        <taxon>Fungi</taxon>
        <taxon>Dikarya</taxon>
        <taxon>Ascomycota</taxon>
        <taxon>Pezizomycotina</taxon>
        <taxon>Eurotiomycetes</taxon>
        <taxon>Eurotiomycetidae</taxon>
        <taxon>Eurotiales</taxon>
        <taxon>Aspergillaceae</taxon>
        <taxon>Penicillium</taxon>
    </lineage>
</organism>
<gene>
    <name evidence="1" type="ORF">VN97_g1180</name>
</gene>
<dbReference type="EMBL" id="LACB01000019">
    <property type="protein sequence ID" value="KAJ9492018.1"/>
    <property type="molecule type" value="Genomic_DNA"/>
</dbReference>
<dbReference type="AlphaFoldDB" id="A0AAI9TSJ9"/>
<sequence>MITKAGVDNVQAWKAICLSLAGQFPAFSNAGIHISVFVRGDGRSTRNVVPLFGDTISTWYQSHSFNISLYKHEMPALQTSFLTIYKLQLLKFTTLFPPLLGLNKSTLESTLH</sequence>
<proteinExistence type="predicted"/>
<evidence type="ECO:0000313" key="1">
    <source>
        <dbReference type="EMBL" id="KAJ9492018.1"/>
    </source>
</evidence>
<reference evidence="1" key="2">
    <citation type="journal article" date="2016" name="Fungal Biol.">
        <title>Ochratoxin A production by Penicillium thymicola.</title>
        <authorList>
            <person name="Nguyen H.D.T."/>
            <person name="McMullin D.R."/>
            <person name="Ponomareva E."/>
            <person name="Riley R."/>
            <person name="Pomraning K.R."/>
            <person name="Baker S.E."/>
            <person name="Seifert K.A."/>
        </authorList>
    </citation>
    <scope>NUCLEOTIDE SEQUENCE</scope>
    <source>
        <strain evidence="1">DAOM 180753</strain>
    </source>
</reference>
<name>A0AAI9TSJ9_PENTH</name>
<reference evidence="1" key="1">
    <citation type="submission" date="2015-06" db="EMBL/GenBank/DDBJ databases">
        <authorList>
            <person name="Nguyen H."/>
        </authorList>
    </citation>
    <scope>NUCLEOTIDE SEQUENCE</scope>
    <source>
        <strain evidence="1">DAOM 180753</strain>
    </source>
</reference>